<proteinExistence type="predicted"/>
<dbReference type="AlphaFoldDB" id="A0A409YF03"/>
<organism evidence="1 2">
    <name type="scientific">Panaeolus cyanescens</name>
    <dbReference type="NCBI Taxonomy" id="181874"/>
    <lineage>
        <taxon>Eukaryota</taxon>
        <taxon>Fungi</taxon>
        <taxon>Dikarya</taxon>
        <taxon>Basidiomycota</taxon>
        <taxon>Agaricomycotina</taxon>
        <taxon>Agaricomycetes</taxon>
        <taxon>Agaricomycetidae</taxon>
        <taxon>Agaricales</taxon>
        <taxon>Agaricineae</taxon>
        <taxon>Galeropsidaceae</taxon>
        <taxon>Panaeolus</taxon>
    </lineage>
</organism>
<dbReference type="InParanoid" id="A0A409YF03"/>
<dbReference type="EMBL" id="NHTK01001235">
    <property type="protein sequence ID" value="PPR01580.1"/>
    <property type="molecule type" value="Genomic_DNA"/>
</dbReference>
<dbReference type="OrthoDB" id="3067792at2759"/>
<sequence length="310" mass="34975">MTCRRQLDLLKSWSTYKPPKKDYRTIRTLNPSRFVELNQPAITLSHGLAPFLSLPTGRMTFGYMYTSEAKDIPFPPGTRGFLYYHLPPGRPPFSATVRFRVTPSPDPASFADGYDLPIPLSHQHVPGPWQLRIPKLVVRRGASPLVDLLQSEGLLHPTTIECVKRNYDMAKFGRNSHFLYTLEDPFIIQHRSKVVVRQPTSLRLKAFTELGAGEIIVANYHHLYFDSGAALVRFEKSTLPQHKGKKVVVRRCLGILEPFVPSAKAKPKKIALHTPIPGELMMSRHQEGPWSVDLGSPELPAAYAGLHLLW</sequence>
<gene>
    <name evidence="1" type="ORF">CVT24_005871</name>
</gene>
<keyword evidence="2" id="KW-1185">Reference proteome</keyword>
<protein>
    <submittedName>
        <fullName evidence="1">Uncharacterized protein</fullName>
    </submittedName>
</protein>
<dbReference type="Proteomes" id="UP000284842">
    <property type="component" value="Unassembled WGS sequence"/>
</dbReference>
<evidence type="ECO:0000313" key="2">
    <source>
        <dbReference type="Proteomes" id="UP000284842"/>
    </source>
</evidence>
<reference evidence="1 2" key="1">
    <citation type="journal article" date="2018" name="Evol. Lett.">
        <title>Horizontal gene cluster transfer increased hallucinogenic mushroom diversity.</title>
        <authorList>
            <person name="Reynolds H.T."/>
            <person name="Vijayakumar V."/>
            <person name="Gluck-Thaler E."/>
            <person name="Korotkin H.B."/>
            <person name="Matheny P.B."/>
            <person name="Slot J.C."/>
        </authorList>
    </citation>
    <scope>NUCLEOTIDE SEQUENCE [LARGE SCALE GENOMIC DNA]</scope>
    <source>
        <strain evidence="1 2">2629</strain>
    </source>
</reference>
<comment type="caution">
    <text evidence="1">The sequence shown here is derived from an EMBL/GenBank/DDBJ whole genome shotgun (WGS) entry which is preliminary data.</text>
</comment>
<accession>A0A409YF03</accession>
<evidence type="ECO:0000313" key="1">
    <source>
        <dbReference type="EMBL" id="PPR01580.1"/>
    </source>
</evidence>
<name>A0A409YF03_9AGAR</name>